<dbReference type="AlphaFoldDB" id="A0A9P8PQV9"/>
<protein>
    <recommendedName>
        <fullName evidence="8">Armadillo repeat-containing protein 8</fullName>
    </recommendedName>
</protein>
<dbReference type="PANTHER" id="PTHR15651">
    <property type="entry name" value="ARMADILLO REPEAT-CONTAINING PROTEIN 8"/>
    <property type="match status" value="1"/>
</dbReference>
<keyword evidence="3" id="KW-0963">Cytoplasm</keyword>
<comment type="caution">
    <text evidence="6">The sequence shown here is derived from an EMBL/GenBank/DDBJ whole genome shotgun (WGS) entry which is preliminary data.</text>
</comment>
<dbReference type="SUPFAM" id="SSF48371">
    <property type="entry name" value="ARM repeat"/>
    <property type="match status" value="1"/>
</dbReference>
<name>A0A9P8PQV9_9ASCO</name>
<keyword evidence="5" id="KW-0539">Nucleus</keyword>
<dbReference type="OrthoDB" id="5559898at2759"/>
<evidence type="ECO:0000256" key="2">
    <source>
        <dbReference type="ARBA" id="ARBA00004496"/>
    </source>
</evidence>
<reference evidence="6" key="2">
    <citation type="submission" date="2021-01" db="EMBL/GenBank/DDBJ databases">
        <authorList>
            <person name="Schikora-Tamarit M.A."/>
        </authorList>
    </citation>
    <scope>NUCLEOTIDE SEQUENCE</scope>
    <source>
        <strain evidence="6">CBS6341</strain>
    </source>
</reference>
<gene>
    <name evidence="6" type="ORF">WICMUC_002591</name>
</gene>
<sequence length="702" mass="82133">MIKTLGTKDNIVDELTNIRLSIIGDDELKYNLLSNTEILDKLTDIIEDNNDFDSLKNSLIIINSLSYLKDFNPSLRIIYGLFNLIEDPFEFDDDEELVKLSLMTLNKLDLKKKIEKLPFPEFEFRDFLSTDSEDDELILHTIKHLIKFHSNDKQIIELIDSYQVLYQHALEFNPPYSNELFYLMDCILINKSLISSLYDDFHLLISWIKIGIKRHKNLVLISNYLNYWIQFQKNNDQDQDDLLQFELNFIKFEILPILLNQKNGIFHNSKAKINPIALIEKISLNFPILNSYLINLNLIEKFLTYLKQNKINKSQPSSNIYNIFFIFSSIASNDEINRNLIISNNDIVLQNIDNILTYYWNVKTQNNQNQIPKSLIQSVISSLYLLRSLSRSISNLRKHLIDLKTPEILIELIKPNSKEPFNISSITLSIISNLILEFSPLRQKFLNLNLIPIIKENLLENFDHQVTLNSLWIVRHLIFNETLAHKEDIVINKLTLPLLFKYLDNDIDITLQEQCFNIFRNFTSSCYESQIYKIFQSYQDFKNYISPRDDNKILFIDTLTLKLSQNFGIQTNESIVYIFGHILKINETLRNEIVGNPPLLKLIYNFLENQSTTDDLKIACVWFIINLTWFDKINNQDNGQGHEEIEESDSSDNTNTARLKYNLRVQKLNDLGFKNVLNKLLNDGSINIDLKERVKTALANLG</sequence>
<evidence type="ECO:0000256" key="5">
    <source>
        <dbReference type="ARBA" id="ARBA00023242"/>
    </source>
</evidence>
<evidence type="ECO:0000313" key="7">
    <source>
        <dbReference type="Proteomes" id="UP000769528"/>
    </source>
</evidence>
<dbReference type="EMBL" id="JAEUBF010000734">
    <property type="protein sequence ID" value="KAH3675674.1"/>
    <property type="molecule type" value="Genomic_DNA"/>
</dbReference>
<dbReference type="Gene3D" id="1.25.10.10">
    <property type="entry name" value="Leucine-rich Repeat Variant"/>
    <property type="match status" value="1"/>
</dbReference>
<comment type="subcellular location">
    <subcellularLocation>
        <location evidence="2">Cytoplasm</location>
    </subcellularLocation>
    <subcellularLocation>
        <location evidence="1">Nucleus</location>
    </subcellularLocation>
</comment>
<organism evidence="6 7">
    <name type="scientific">Wickerhamomyces mucosus</name>
    <dbReference type="NCBI Taxonomy" id="1378264"/>
    <lineage>
        <taxon>Eukaryota</taxon>
        <taxon>Fungi</taxon>
        <taxon>Dikarya</taxon>
        <taxon>Ascomycota</taxon>
        <taxon>Saccharomycotina</taxon>
        <taxon>Saccharomycetes</taxon>
        <taxon>Phaffomycetales</taxon>
        <taxon>Wickerhamomycetaceae</taxon>
        <taxon>Wickerhamomyces</taxon>
    </lineage>
</organism>
<evidence type="ECO:0008006" key="8">
    <source>
        <dbReference type="Google" id="ProtNLM"/>
    </source>
</evidence>
<keyword evidence="7" id="KW-1185">Reference proteome</keyword>
<dbReference type="GO" id="GO:0005634">
    <property type="term" value="C:nucleus"/>
    <property type="evidence" value="ECO:0007669"/>
    <property type="project" value="UniProtKB-SubCell"/>
</dbReference>
<proteinExistence type="predicted"/>
<evidence type="ECO:0000256" key="4">
    <source>
        <dbReference type="ARBA" id="ARBA00022737"/>
    </source>
</evidence>
<dbReference type="GO" id="GO:0005737">
    <property type="term" value="C:cytoplasm"/>
    <property type="evidence" value="ECO:0007669"/>
    <property type="project" value="UniProtKB-SubCell"/>
</dbReference>
<reference evidence="6" key="1">
    <citation type="journal article" date="2021" name="Open Biol.">
        <title>Shared evolutionary footprints suggest mitochondrial oxidative damage underlies multiple complex I losses in fungi.</title>
        <authorList>
            <person name="Schikora-Tamarit M.A."/>
            <person name="Marcet-Houben M."/>
            <person name="Nosek J."/>
            <person name="Gabaldon T."/>
        </authorList>
    </citation>
    <scope>NUCLEOTIDE SEQUENCE</scope>
    <source>
        <strain evidence="6">CBS6341</strain>
    </source>
</reference>
<dbReference type="PANTHER" id="PTHR15651:SF7">
    <property type="entry name" value="ARMADILLO REPEAT-CONTAINING PROTEIN 8"/>
    <property type="match status" value="1"/>
</dbReference>
<dbReference type="Proteomes" id="UP000769528">
    <property type="component" value="Unassembled WGS sequence"/>
</dbReference>
<keyword evidence="4" id="KW-0677">Repeat</keyword>
<dbReference type="GO" id="GO:0034657">
    <property type="term" value="C:GID complex"/>
    <property type="evidence" value="ECO:0007669"/>
    <property type="project" value="TreeGrafter"/>
</dbReference>
<evidence type="ECO:0000256" key="1">
    <source>
        <dbReference type="ARBA" id="ARBA00004123"/>
    </source>
</evidence>
<dbReference type="GO" id="GO:0043161">
    <property type="term" value="P:proteasome-mediated ubiquitin-dependent protein catabolic process"/>
    <property type="evidence" value="ECO:0007669"/>
    <property type="project" value="TreeGrafter"/>
</dbReference>
<dbReference type="InterPro" id="IPR038739">
    <property type="entry name" value="ARMC8/Vid28"/>
</dbReference>
<dbReference type="InterPro" id="IPR016024">
    <property type="entry name" value="ARM-type_fold"/>
</dbReference>
<evidence type="ECO:0000313" key="6">
    <source>
        <dbReference type="EMBL" id="KAH3675674.1"/>
    </source>
</evidence>
<dbReference type="InterPro" id="IPR011989">
    <property type="entry name" value="ARM-like"/>
</dbReference>
<evidence type="ECO:0000256" key="3">
    <source>
        <dbReference type="ARBA" id="ARBA00022490"/>
    </source>
</evidence>
<accession>A0A9P8PQV9</accession>